<evidence type="ECO:0000313" key="2">
    <source>
        <dbReference type="Proteomes" id="UP001142292"/>
    </source>
</evidence>
<comment type="caution">
    <text evidence="1">The sequence shown here is derived from an EMBL/GenBank/DDBJ whole genome shotgun (WGS) entry which is preliminary data.</text>
</comment>
<evidence type="ECO:0000313" key="1">
    <source>
        <dbReference type="EMBL" id="GLJ66960.1"/>
    </source>
</evidence>
<organism evidence="1 2">
    <name type="scientific">Nocardioides luteus</name>
    <dbReference type="NCBI Taxonomy" id="1844"/>
    <lineage>
        <taxon>Bacteria</taxon>
        <taxon>Bacillati</taxon>
        <taxon>Actinomycetota</taxon>
        <taxon>Actinomycetes</taxon>
        <taxon>Propionibacteriales</taxon>
        <taxon>Nocardioidaceae</taxon>
        <taxon>Nocardioides</taxon>
    </lineage>
</organism>
<sequence length="81" mass="9013">MSTTSVETGIVTGTPDKDYNLIWFTEARLANALRLDNYIQDARRANDHDLVDLFMRAQANSVQGAEEAKSLLRSRLGAEEA</sequence>
<protein>
    <submittedName>
        <fullName evidence="1">Uncharacterized protein</fullName>
    </submittedName>
</protein>
<reference evidence="1" key="2">
    <citation type="submission" date="2023-01" db="EMBL/GenBank/DDBJ databases">
        <authorList>
            <person name="Sun Q."/>
            <person name="Evtushenko L."/>
        </authorList>
    </citation>
    <scope>NUCLEOTIDE SEQUENCE</scope>
    <source>
        <strain evidence="1">VKM Ac-1246</strain>
    </source>
</reference>
<gene>
    <name evidence="1" type="ORF">GCM10017579_09960</name>
</gene>
<name>A0ABQ5STH5_9ACTN</name>
<reference evidence="1" key="1">
    <citation type="journal article" date="2014" name="Int. J. Syst. Evol. Microbiol.">
        <title>Complete genome of a new Firmicutes species belonging to the dominant human colonic microbiota ('Ruminococcus bicirculans') reveals two chromosomes and a selective capacity to utilize plant glucans.</title>
        <authorList>
            <consortium name="NISC Comparative Sequencing Program"/>
            <person name="Wegmann U."/>
            <person name="Louis P."/>
            <person name="Goesmann A."/>
            <person name="Henrissat B."/>
            <person name="Duncan S.H."/>
            <person name="Flint H.J."/>
        </authorList>
    </citation>
    <scope>NUCLEOTIDE SEQUENCE</scope>
    <source>
        <strain evidence="1">VKM Ac-1246</strain>
    </source>
</reference>
<keyword evidence="2" id="KW-1185">Reference proteome</keyword>
<dbReference type="EMBL" id="BSEL01000003">
    <property type="protein sequence ID" value="GLJ66960.1"/>
    <property type="molecule type" value="Genomic_DNA"/>
</dbReference>
<dbReference type="RefSeq" id="WP_189119786.1">
    <property type="nucleotide sequence ID" value="NZ_BMRK01000015.1"/>
</dbReference>
<proteinExistence type="predicted"/>
<accession>A0ABQ5STH5</accession>
<dbReference type="Proteomes" id="UP001142292">
    <property type="component" value="Unassembled WGS sequence"/>
</dbReference>